<dbReference type="Pfam" id="PF02491">
    <property type="entry name" value="SHS2_FTSA"/>
    <property type="match status" value="1"/>
</dbReference>
<evidence type="ECO:0000256" key="2">
    <source>
        <dbReference type="ARBA" id="ARBA00022618"/>
    </source>
</evidence>
<evidence type="ECO:0000259" key="7">
    <source>
        <dbReference type="PROSITE" id="PS50042"/>
    </source>
</evidence>
<dbReference type="InterPro" id="IPR050696">
    <property type="entry name" value="FtsA/MreB"/>
</dbReference>
<dbReference type="RefSeq" id="WP_184147830.1">
    <property type="nucleotide sequence ID" value="NZ_JACHFM010000001.1"/>
</dbReference>
<evidence type="ECO:0000313" key="8">
    <source>
        <dbReference type="EMBL" id="MBB5221467.1"/>
    </source>
</evidence>
<feature type="domain" description="Cyclic nucleotide-binding" evidence="7">
    <location>
        <begin position="48"/>
        <end position="89"/>
    </location>
</feature>
<dbReference type="AlphaFoldDB" id="A0A840SHV5"/>
<accession>A0A840SHV5</accession>
<evidence type="ECO:0000313" key="9">
    <source>
        <dbReference type="Proteomes" id="UP000549457"/>
    </source>
</evidence>
<comment type="subunit">
    <text evidence="5">Self-interacts. Interacts with FtsZ.</text>
</comment>
<keyword evidence="3 5" id="KW-0472">Membrane</keyword>
<dbReference type="PANTHER" id="PTHR32432:SF4">
    <property type="entry name" value="CELL DIVISION PROTEIN FTSA"/>
    <property type="match status" value="1"/>
</dbReference>
<evidence type="ECO:0000256" key="6">
    <source>
        <dbReference type="PIRNR" id="PIRNR003101"/>
    </source>
</evidence>
<dbReference type="SMART" id="SM00842">
    <property type="entry name" value="FtsA"/>
    <property type="match status" value="1"/>
</dbReference>
<dbReference type="NCBIfam" id="TIGR01174">
    <property type="entry name" value="ftsA"/>
    <property type="match status" value="1"/>
</dbReference>
<dbReference type="Proteomes" id="UP000549457">
    <property type="component" value="Unassembled WGS sequence"/>
</dbReference>
<dbReference type="GO" id="GO:0032153">
    <property type="term" value="C:cell division site"/>
    <property type="evidence" value="ECO:0007669"/>
    <property type="project" value="UniProtKB-UniRule"/>
</dbReference>
<dbReference type="PROSITE" id="PS50042">
    <property type="entry name" value="CNMP_BINDING_3"/>
    <property type="match status" value="1"/>
</dbReference>
<comment type="similarity">
    <text evidence="5 6">Belongs to the FtsA/MreB family.</text>
</comment>
<dbReference type="Gene3D" id="3.30.420.40">
    <property type="match status" value="1"/>
</dbReference>
<evidence type="ECO:0000256" key="5">
    <source>
        <dbReference type="HAMAP-Rule" id="MF_02033"/>
    </source>
</evidence>
<comment type="caution">
    <text evidence="8">The sequence shown here is derived from an EMBL/GenBank/DDBJ whole genome shotgun (WGS) entry which is preliminary data.</text>
</comment>
<comment type="function">
    <text evidence="5 6">Cell division protein that is involved in the assembly of the Z ring. May serve as a membrane anchor for the Z ring.</text>
</comment>
<protein>
    <recommendedName>
        <fullName evidence="5 6">Cell division protein FtsA</fullName>
    </recommendedName>
</protein>
<dbReference type="InterPro" id="IPR043129">
    <property type="entry name" value="ATPase_NBD"/>
</dbReference>
<evidence type="ECO:0000256" key="3">
    <source>
        <dbReference type="ARBA" id="ARBA00023136"/>
    </source>
</evidence>
<gene>
    <name evidence="5" type="primary">ftsA</name>
    <name evidence="8" type="ORF">HNP73_001388</name>
</gene>
<sequence length="444" mass="48503">MRRQLYEVQRAMRARRETALRRGVIAILDIGTSKVACLVLQFVPEEVGEDGDTRPVLSQGAFRVIGAANTRSRGIAFGEIEAMEECERAVRTAIQGAQKMAGFRVDHVIVSFSGGRPRSYGCTGEVEVEHGAVAERDVGHVLAACDIPDYGHDRDALHALPVNFCLDDRSGLTDPRGQVGRMLAVDMHLVTVASGPLRNILHCIRRCDLELGGIVVSSYASGLASLTEDEQELGSACIDIGAGVTGLSVFLRRQMIYADSVRMGGAHITSDIGHGLQVSLPDAERLKTMHGGLIATGLDDRDMIELPSILGDWEHDRRQISRSELIGVMRPRVEEILEEVRARLDASGFEYLPSQRIVLTGGSAQIPGLESVASRVLGRQCRIGKPHRVQGLPQSATGTAFSTAVGLSMHVSHPQDECWDFETPADRQGARRVTRALRWFKENW</sequence>
<keyword evidence="2 5" id="KW-0132">Cell division</keyword>
<keyword evidence="9" id="KW-1185">Reference proteome</keyword>
<dbReference type="CDD" id="cd24048">
    <property type="entry name" value="ASKHA_NBD_FtsA"/>
    <property type="match status" value="1"/>
</dbReference>
<dbReference type="EMBL" id="JACHFM010000001">
    <property type="protein sequence ID" value="MBB5221467.1"/>
    <property type="molecule type" value="Genomic_DNA"/>
</dbReference>
<keyword evidence="4 5" id="KW-0131">Cell cycle</keyword>
<dbReference type="Pfam" id="PF14450">
    <property type="entry name" value="FtsA"/>
    <property type="match status" value="1"/>
</dbReference>
<keyword evidence="1 5" id="KW-1003">Cell membrane</keyword>
<organism evidence="8 9">
    <name type="scientific">Amaricoccus macauensis</name>
    <dbReference type="NCBI Taxonomy" id="57001"/>
    <lineage>
        <taxon>Bacteria</taxon>
        <taxon>Pseudomonadati</taxon>
        <taxon>Pseudomonadota</taxon>
        <taxon>Alphaproteobacteria</taxon>
        <taxon>Rhodobacterales</taxon>
        <taxon>Paracoccaceae</taxon>
        <taxon>Amaricoccus</taxon>
    </lineage>
</organism>
<dbReference type="SUPFAM" id="SSF53067">
    <property type="entry name" value="Actin-like ATPase domain"/>
    <property type="match status" value="2"/>
</dbReference>
<dbReference type="GO" id="GO:0009898">
    <property type="term" value="C:cytoplasmic side of plasma membrane"/>
    <property type="evidence" value="ECO:0007669"/>
    <property type="project" value="UniProtKB-UniRule"/>
</dbReference>
<dbReference type="HAMAP" id="MF_02033">
    <property type="entry name" value="FtsA"/>
    <property type="match status" value="1"/>
</dbReference>
<dbReference type="InterPro" id="IPR000595">
    <property type="entry name" value="cNMP-bd_dom"/>
</dbReference>
<dbReference type="PIRSF" id="PIRSF003101">
    <property type="entry name" value="FtsA"/>
    <property type="match status" value="1"/>
</dbReference>
<evidence type="ECO:0000256" key="4">
    <source>
        <dbReference type="ARBA" id="ARBA00023306"/>
    </source>
</evidence>
<dbReference type="GO" id="GO:0043093">
    <property type="term" value="P:FtsZ-dependent cytokinesis"/>
    <property type="evidence" value="ECO:0007669"/>
    <property type="project" value="UniProtKB-UniRule"/>
</dbReference>
<dbReference type="InterPro" id="IPR003494">
    <property type="entry name" value="SHS2_FtsA"/>
</dbReference>
<proteinExistence type="inferred from homology"/>
<dbReference type="PANTHER" id="PTHR32432">
    <property type="entry name" value="CELL DIVISION PROTEIN FTSA-RELATED"/>
    <property type="match status" value="1"/>
</dbReference>
<reference evidence="8 9" key="1">
    <citation type="submission" date="2020-08" db="EMBL/GenBank/DDBJ databases">
        <title>Genomic Encyclopedia of Type Strains, Phase IV (KMG-IV): sequencing the most valuable type-strain genomes for metagenomic binning, comparative biology and taxonomic classification.</title>
        <authorList>
            <person name="Goeker M."/>
        </authorList>
    </citation>
    <scope>NUCLEOTIDE SEQUENCE [LARGE SCALE GENOMIC DNA]</scope>
    <source>
        <strain evidence="8 9">DSM 101730</strain>
    </source>
</reference>
<dbReference type="InterPro" id="IPR020823">
    <property type="entry name" value="Cell_div_FtsA"/>
</dbReference>
<name>A0A840SHV5_9RHOB</name>
<comment type="subcellular location">
    <subcellularLocation>
        <location evidence="5">Cell membrane</location>
        <topology evidence="5">Peripheral membrane protein</topology>
        <orientation evidence="5">Cytoplasmic side</orientation>
    </subcellularLocation>
    <text evidence="5">Localizes to the Z ring in an FtsZ-dependent manner. Targeted to the membrane through a conserved C-terminal amphipathic helix.</text>
</comment>
<evidence type="ECO:0000256" key="1">
    <source>
        <dbReference type="ARBA" id="ARBA00022475"/>
    </source>
</evidence>